<evidence type="ECO:0000313" key="1">
    <source>
        <dbReference type="EMBL" id="RNA30553.1"/>
    </source>
</evidence>
<comment type="caution">
    <text evidence="1">The sequence shown here is derived from an EMBL/GenBank/DDBJ whole genome shotgun (WGS) entry which is preliminary data.</text>
</comment>
<reference evidence="1 2" key="1">
    <citation type="journal article" date="2018" name="Sci. Rep.">
        <title>Genomic signatures of local adaptation to the degree of environmental predictability in rotifers.</title>
        <authorList>
            <person name="Franch-Gras L."/>
            <person name="Hahn C."/>
            <person name="Garcia-Roger E.M."/>
            <person name="Carmona M.J."/>
            <person name="Serra M."/>
            <person name="Gomez A."/>
        </authorList>
    </citation>
    <scope>NUCLEOTIDE SEQUENCE [LARGE SCALE GENOMIC DNA]</scope>
    <source>
        <strain evidence="1">HYR1</strain>
    </source>
</reference>
<accession>A0A3M7S402</accession>
<dbReference type="AlphaFoldDB" id="A0A3M7S402"/>
<evidence type="ECO:0000313" key="2">
    <source>
        <dbReference type="Proteomes" id="UP000276133"/>
    </source>
</evidence>
<dbReference type="EMBL" id="REGN01002078">
    <property type="protein sequence ID" value="RNA30553.1"/>
    <property type="molecule type" value="Genomic_DNA"/>
</dbReference>
<organism evidence="1 2">
    <name type="scientific">Brachionus plicatilis</name>
    <name type="common">Marine rotifer</name>
    <name type="synonym">Brachionus muelleri</name>
    <dbReference type="NCBI Taxonomy" id="10195"/>
    <lineage>
        <taxon>Eukaryota</taxon>
        <taxon>Metazoa</taxon>
        <taxon>Spiralia</taxon>
        <taxon>Gnathifera</taxon>
        <taxon>Rotifera</taxon>
        <taxon>Eurotatoria</taxon>
        <taxon>Monogononta</taxon>
        <taxon>Pseudotrocha</taxon>
        <taxon>Ploima</taxon>
        <taxon>Brachionidae</taxon>
        <taxon>Brachionus</taxon>
    </lineage>
</organism>
<sequence>MLIIDENDNVIKKKTNGAEIVQCRAVTKPTKPTENRKLIAPLLANNKPKCLFPISESSHNSLVGDDDTPQIGSTATSEPVLHTPQIVIHLPTDEPLTNMLSHIQGLLVTGKTTARSSTFFLFIIFCILFPRTSGGVLPRRGIAHGIKEIILHDSFL</sequence>
<keyword evidence="2" id="KW-1185">Reference proteome</keyword>
<protein>
    <submittedName>
        <fullName evidence="1">Uncharacterized protein</fullName>
    </submittedName>
</protein>
<gene>
    <name evidence="1" type="ORF">BpHYR1_052203</name>
</gene>
<name>A0A3M7S402_BRAPC</name>
<dbReference type="Proteomes" id="UP000276133">
    <property type="component" value="Unassembled WGS sequence"/>
</dbReference>
<proteinExistence type="predicted"/>